<sequence>MKLTFEIAFEFDFFLTFSYSGKIVHLSVINKRVAILNNSGIIYDKLEAFIKKFYTNELLRGTIFFVGIGLLYFLFTLFVEYFLWLKPTARTILFWTFITVELFLLLRFILFPIFKLFKLQKGIDYNEASKIIGSHFSEVGDKLTNFLQLSDDKNKSELLLASIDQKANTLQPVPFSNAVNFGKNKKYLPLAIIPILFFAFFYISGNSNFITQSLNRVVNYKQQFLPPAPFEFQVLNTNLQTEQNKDFLLKVKTIGKVVPENALIFIGDESYFMEKNQEGDFEFIIPKPSENIPFHIEANEVSSQEYELKVVTVPSIANFEMVLNFPSYLNKKAEVIKGTGNAIIPEGTRVTWRMNTLATQKVDWISANNKQAFIKNENLFSLSKNILQNTDYQILTSNNKVQNYEKLNYQVSVIKDQFPTISVNNAPDSLKVNKNFVLGQVSDDYGLSKLQIVYYPKDKPNAAKRGTIGVKKDVYDQFVFSFPSNLPVEEGVNYEYYFEIFDNDAIHNFKSTKSSVFSNRIATETEKEDQILQQQNDNINSLAKSLKAQDKQLSEMDKLKKMGKEKDNLEYKDQQKVNDFLQRQKQQDELMKEFSEKMKENLEQYKTDKKDEKKELLEERLEKTQKELEKNQKLLEELEKLNEKISKEELFEKIEKFQQNSKNQKKSLEQLVELTKRYYVEKKAEQIADKLDKLAEKQDKLSEKTNENTTDKQEEINKEFDELQKELNDIKKENNELKSPMELPKTEEKEKSIDEDLKNAKEQLQKQQKDKAKPKQKSASKKMKQMSQDMMEMMAGAEMEQLEEDVAMLRQILDNLLAYSFSQEDVMKQFKGLKRGSPSFNKNLKIQQDLKQQFKHVDDSLFAMSLRNPKMAENITIEIGNVQYNVDKAIENLVESNISKGNSHQQYAVASSNKLADMLSDIMNSMQNQMQMSGSGMGKPKPGQGQGEMQLPDIIKKQEGLGEKMKKGMKKGEKPGEGEEGEQGEKEGSSGKEGKQGQKEGSSGKDGTSGKEGSGKNGKNGKNGQGGGSGNSQGNKDGENGEDGEGNAKEIMEIYKEQQQLREALQKELNKQGIGGSGQNALNQMKQIEKQLLNKGFNNEVIQKALNLKYELLKLEKAIQEQGEDKKRQSETNKKEFNNQTNALPARLQEYLNSIEILNRQSLPLRSNFNQKVQEYFKND</sequence>
<gene>
    <name evidence="3" type="ORF">BC748_1032</name>
</gene>
<feature type="compositionally biased region" description="Basic and acidic residues" evidence="1">
    <location>
        <begin position="962"/>
        <end position="998"/>
    </location>
</feature>
<proteinExistence type="predicted"/>
<dbReference type="PANTHER" id="PTHR34452:SF7">
    <property type="entry name" value="MYOSIN HEAVY CHAIN-RELATED PROTEIN"/>
    <property type="match status" value="1"/>
</dbReference>
<feature type="compositionally biased region" description="Basic residues" evidence="1">
    <location>
        <begin position="774"/>
        <end position="784"/>
    </location>
</feature>
<feature type="transmembrane region" description="Helical" evidence="2">
    <location>
        <begin position="91"/>
        <end position="114"/>
    </location>
</feature>
<feature type="compositionally biased region" description="Basic and acidic residues" evidence="1">
    <location>
        <begin position="744"/>
        <end position="773"/>
    </location>
</feature>
<feature type="compositionally biased region" description="Basic and acidic residues" evidence="1">
    <location>
        <begin position="1121"/>
        <end position="1137"/>
    </location>
</feature>
<evidence type="ECO:0008006" key="5">
    <source>
        <dbReference type="Google" id="ProtNLM"/>
    </source>
</evidence>
<evidence type="ECO:0000313" key="4">
    <source>
        <dbReference type="Proteomes" id="UP000295260"/>
    </source>
</evidence>
<evidence type="ECO:0000313" key="3">
    <source>
        <dbReference type="EMBL" id="TDP60059.1"/>
    </source>
</evidence>
<feature type="compositionally biased region" description="Basic and acidic residues" evidence="1">
    <location>
        <begin position="1046"/>
        <end position="1055"/>
    </location>
</feature>
<feature type="compositionally biased region" description="Gly residues" evidence="1">
    <location>
        <begin position="1010"/>
        <end position="1031"/>
    </location>
</feature>
<feature type="region of interest" description="Disordered" evidence="1">
    <location>
        <begin position="695"/>
        <end position="785"/>
    </location>
</feature>
<feature type="region of interest" description="Disordered" evidence="1">
    <location>
        <begin position="1121"/>
        <end position="1143"/>
    </location>
</feature>
<feature type="region of interest" description="Disordered" evidence="1">
    <location>
        <begin position="962"/>
        <end position="1055"/>
    </location>
</feature>
<comment type="caution">
    <text evidence="3">The sequence shown here is derived from an EMBL/GenBank/DDBJ whole genome shotgun (WGS) entry which is preliminary data.</text>
</comment>
<dbReference type="PANTHER" id="PTHR34452">
    <property type="entry name" value="MYOSIN HEAVY CHAIN-RELATED PROTEIN"/>
    <property type="match status" value="1"/>
</dbReference>
<keyword evidence="2" id="KW-0812">Transmembrane</keyword>
<name>A0A4R6QF02_9FLAO</name>
<feature type="transmembrane region" description="Helical" evidence="2">
    <location>
        <begin position="58"/>
        <end position="79"/>
    </location>
</feature>
<keyword evidence="2" id="KW-1133">Transmembrane helix</keyword>
<accession>A0A4R6QF02</accession>
<organism evidence="3 4">
    <name type="scientific">Flavobacterium dankookense</name>
    <dbReference type="NCBI Taxonomy" id="706186"/>
    <lineage>
        <taxon>Bacteria</taxon>
        <taxon>Pseudomonadati</taxon>
        <taxon>Bacteroidota</taxon>
        <taxon>Flavobacteriia</taxon>
        <taxon>Flavobacteriales</taxon>
        <taxon>Flavobacteriaceae</taxon>
        <taxon>Flavobacterium</taxon>
    </lineage>
</organism>
<protein>
    <recommendedName>
        <fullName evidence="5">Glutamyl-tRNA synthetase</fullName>
    </recommendedName>
</protein>
<keyword evidence="2" id="KW-0472">Membrane</keyword>
<dbReference type="EMBL" id="SNXR01000012">
    <property type="protein sequence ID" value="TDP60059.1"/>
    <property type="molecule type" value="Genomic_DNA"/>
</dbReference>
<keyword evidence="4" id="KW-1185">Reference proteome</keyword>
<dbReference type="Proteomes" id="UP000295260">
    <property type="component" value="Unassembled WGS sequence"/>
</dbReference>
<feature type="transmembrane region" description="Helical" evidence="2">
    <location>
        <begin position="187"/>
        <end position="205"/>
    </location>
</feature>
<evidence type="ECO:0000256" key="1">
    <source>
        <dbReference type="SAM" id="MobiDB-lite"/>
    </source>
</evidence>
<dbReference type="AlphaFoldDB" id="A0A4R6QF02"/>
<evidence type="ECO:0000256" key="2">
    <source>
        <dbReference type="SAM" id="Phobius"/>
    </source>
</evidence>
<reference evidence="3 4" key="1">
    <citation type="submission" date="2019-03" db="EMBL/GenBank/DDBJ databases">
        <title>Genomic Encyclopedia of Archaeal and Bacterial Type Strains, Phase II (KMG-II): from individual species to whole genera.</title>
        <authorList>
            <person name="Goeker M."/>
        </authorList>
    </citation>
    <scope>NUCLEOTIDE SEQUENCE [LARGE SCALE GENOMIC DNA]</scope>
    <source>
        <strain evidence="3 4">DSM 25687</strain>
    </source>
</reference>
<feature type="compositionally biased region" description="Basic and acidic residues" evidence="1">
    <location>
        <begin position="695"/>
        <end position="736"/>
    </location>
</feature>